<dbReference type="InterPro" id="IPR019675">
    <property type="entry name" value="DUF2550"/>
</dbReference>
<dbReference type="Proteomes" id="UP000237752">
    <property type="component" value="Unassembled WGS sequence"/>
</dbReference>
<dbReference type="AlphaFoldDB" id="A0A2T1A477"/>
<keyword evidence="1" id="KW-1133">Transmembrane helix</keyword>
<comment type="caution">
    <text evidence="2">The sequence shown here is derived from an EMBL/GenBank/DDBJ whole genome shotgun (WGS) entry which is preliminary data.</text>
</comment>
<protein>
    <submittedName>
        <fullName evidence="2">Uncharacterized protein DUF2550</fullName>
    </submittedName>
</protein>
<evidence type="ECO:0000313" key="3">
    <source>
        <dbReference type="Proteomes" id="UP000237752"/>
    </source>
</evidence>
<keyword evidence="1" id="KW-0812">Transmembrane</keyword>
<keyword evidence="3" id="KW-1185">Reference proteome</keyword>
<dbReference type="Pfam" id="PF10739">
    <property type="entry name" value="DUF2550"/>
    <property type="match status" value="1"/>
</dbReference>
<dbReference type="OrthoDB" id="4793422at2"/>
<accession>A0A2T1A477</accession>
<dbReference type="RefSeq" id="WP_146135266.1">
    <property type="nucleotide sequence ID" value="NZ_PVUE01000002.1"/>
</dbReference>
<evidence type="ECO:0000256" key="1">
    <source>
        <dbReference type="SAM" id="Phobius"/>
    </source>
</evidence>
<keyword evidence="1" id="KW-0472">Membrane</keyword>
<feature type="transmembrane region" description="Helical" evidence="1">
    <location>
        <begin position="6"/>
        <end position="23"/>
    </location>
</feature>
<gene>
    <name evidence="2" type="ORF">CLV47_10286</name>
</gene>
<proteinExistence type="predicted"/>
<evidence type="ECO:0000313" key="2">
    <source>
        <dbReference type="EMBL" id="PRZ43400.1"/>
    </source>
</evidence>
<sequence length="144" mass="15782">MHIAWYVLLLIAVMAVLLVAFLVRRRVLVTSRGAIEMSVHRGRGPFGGWALGVATFSGGELRWYRLASLRPGPAERFSRSDGSISGRRSPRADELTWIPPDAVIFECTSAHGPQTIALSKSASTGLLSWWESVPPGYRNGLSDF</sequence>
<name>A0A2T1A477_9ACTN</name>
<organism evidence="2 3">
    <name type="scientific">Antricoccus suffuscus</name>
    <dbReference type="NCBI Taxonomy" id="1629062"/>
    <lineage>
        <taxon>Bacteria</taxon>
        <taxon>Bacillati</taxon>
        <taxon>Actinomycetota</taxon>
        <taxon>Actinomycetes</taxon>
        <taxon>Geodermatophilales</taxon>
        <taxon>Antricoccaceae</taxon>
        <taxon>Antricoccus</taxon>
    </lineage>
</organism>
<reference evidence="2 3" key="1">
    <citation type="submission" date="2018-03" db="EMBL/GenBank/DDBJ databases">
        <title>Genomic Encyclopedia of Archaeal and Bacterial Type Strains, Phase II (KMG-II): from individual species to whole genera.</title>
        <authorList>
            <person name="Goeker M."/>
        </authorList>
    </citation>
    <scope>NUCLEOTIDE SEQUENCE [LARGE SCALE GENOMIC DNA]</scope>
    <source>
        <strain evidence="2 3">DSM 100065</strain>
    </source>
</reference>
<dbReference type="EMBL" id="PVUE01000002">
    <property type="protein sequence ID" value="PRZ43400.1"/>
    <property type="molecule type" value="Genomic_DNA"/>
</dbReference>